<dbReference type="InterPro" id="IPR006015">
    <property type="entry name" value="Universal_stress_UspA"/>
</dbReference>
<evidence type="ECO:0000313" key="3">
    <source>
        <dbReference type="EMBL" id="MFC4987311.1"/>
    </source>
</evidence>
<dbReference type="AlphaFoldDB" id="A0ABD5QC45"/>
<comment type="caution">
    <text evidence="3">The sequence shown here is derived from an EMBL/GenBank/DDBJ whole genome shotgun (WGS) entry which is preliminary data.</text>
</comment>
<dbReference type="InterPro" id="IPR006016">
    <property type="entry name" value="UspA"/>
</dbReference>
<dbReference type="SUPFAM" id="SSF52402">
    <property type="entry name" value="Adenine nucleotide alpha hydrolases-like"/>
    <property type="match status" value="2"/>
</dbReference>
<keyword evidence="4" id="KW-1185">Reference proteome</keyword>
<accession>A0ABD5QC45</accession>
<feature type="domain" description="UspA" evidence="2">
    <location>
        <begin position="147"/>
        <end position="292"/>
    </location>
</feature>
<evidence type="ECO:0000313" key="4">
    <source>
        <dbReference type="Proteomes" id="UP001595925"/>
    </source>
</evidence>
<reference evidence="3 4" key="1">
    <citation type="journal article" date="2019" name="Int. J. Syst. Evol. Microbiol.">
        <title>The Global Catalogue of Microorganisms (GCM) 10K type strain sequencing project: providing services to taxonomists for standard genome sequencing and annotation.</title>
        <authorList>
            <consortium name="The Broad Institute Genomics Platform"/>
            <consortium name="The Broad Institute Genome Sequencing Center for Infectious Disease"/>
            <person name="Wu L."/>
            <person name="Ma J."/>
        </authorList>
    </citation>
    <scope>NUCLEOTIDE SEQUENCE [LARGE SCALE GENOMIC DNA]</scope>
    <source>
        <strain evidence="3 4">CGMCC 1.15824</strain>
    </source>
</reference>
<dbReference type="PANTHER" id="PTHR46268:SF6">
    <property type="entry name" value="UNIVERSAL STRESS PROTEIN UP12"/>
    <property type="match status" value="1"/>
</dbReference>
<organism evidence="3 4">
    <name type="scientific">Saliphagus infecundisoli</name>
    <dbReference type="NCBI Taxonomy" id="1849069"/>
    <lineage>
        <taxon>Archaea</taxon>
        <taxon>Methanobacteriati</taxon>
        <taxon>Methanobacteriota</taxon>
        <taxon>Stenosarchaea group</taxon>
        <taxon>Halobacteria</taxon>
        <taxon>Halobacteriales</taxon>
        <taxon>Natrialbaceae</taxon>
        <taxon>Saliphagus</taxon>
    </lineage>
</organism>
<dbReference type="InterPro" id="IPR014729">
    <property type="entry name" value="Rossmann-like_a/b/a_fold"/>
</dbReference>
<dbReference type="Proteomes" id="UP001595925">
    <property type="component" value="Unassembled WGS sequence"/>
</dbReference>
<dbReference type="PRINTS" id="PR01438">
    <property type="entry name" value="UNVRSLSTRESS"/>
</dbReference>
<sequence>MFDRVLIAVDESDHSRRAAMVGLAFATAYGADIDVVHAVEDASSTTSTENRNQDHQGTDDILTGISERATDVGVTGETHAIEGKPPEVIVNQANESNADLIVMGRQGRSGISEQVLGSVTDRVLRNTDVPVLVVPSGEPVSGDDSRFDRILAPTDGSETAEQAAPYSTDIAKHHDATLHVLNVIDPRFEGIFSAGGGSEEFFERLEERGHDFINQYIEHGGQTATETPTDVNIHKAVVRGTTSEEIDEYAVENDIDLVVMASQGESGLTGQLLGSIADQTLRESEKPVLIIPSTE</sequence>
<comment type="similarity">
    <text evidence="1">Belongs to the universal stress protein A family.</text>
</comment>
<feature type="domain" description="UspA" evidence="2">
    <location>
        <begin position="1"/>
        <end position="135"/>
    </location>
</feature>
<dbReference type="Gene3D" id="3.40.50.620">
    <property type="entry name" value="HUPs"/>
    <property type="match status" value="2"/>
</dbReference>
<protein>
    <submittedName>
        <fullName evidence="3">Universal stress protein</fullName>
    </submittedName>
</protein>
<dbReference type="RefSeq" id="WP_224830004.1">
    <property type="nucleotide sequence ID" value="NZ_JAIVEF010000034.1"/>
</dbReference>
<evidence type="ECO:0000256" key="1">
    <source>
        <dbReference type="ARBA" id="ARBA00008791"/>
    </source>
</evidence>
<dbReference type="EMBL" id="JBHSJG010000021">
    <property type="protein sequence ID" value="MFC4987311.1"/>
    <property type="molecule type" value="Genomic_DNA"/>
</dbReference>
<dbReference type="CDD" id="cd00293">
    <property type="entry name" value="USP-like"/>
    <property type="match status" value="2"/>
</dbReference>
<name>A0ABD5QC45_9EURY</name>
<evidence type="ECO:0000259" key="2">
    <source>
        <dbReference type="Pfam" id="PF00582"/>
    </source>
</evidence>
<proteinExistence type="inferred from homology"/>
<dbReference type="PANTHER" id="PTHR46268">
    <property type="entry name" value="STRESS RESPONSE PROTEIN NHAX"/>
    <property type="match status" value="1"/>
</dbReference>
<gene>
    <name evidence="3" type="ORF">ACFPFO_05920</name>
</gene>
<dbReference type="Pfam" id="PF00582">
    <property type="entry name" value="Usp"/>
    <property type="match status" value="2"/>
</dbReference>